<keyword evidence="4" id="KW-1185">Reference proteome</keyword>
<dbReference type="InterPro" id="IPR025164">
    <property type="entry name" value="Toastrack_DUF4097"/>
</dbReference>
<dbReference type="Gene3D" id="2.160.20.120">
    <property type="match status" value="1"/>
</dbReference>
<dbReference type="EMBL" id="FRAG01000049">
    <property type="protein sequence ID" value="SHK34431.1"/>
    <property type="molecule type" value="Genomic_DNA"/>
</dbReference>
<keyword evidence="1" id="KW-0812">Transmembrane</keyword>
<keyword evidence="1" id="KW-1133">Transmembrane helix</keyword>
<proteinExistence type="predicted"/>
<dbReference type="AlphaFoldDB" id="A0A1M6RPI9"/>
<gene>
    <name evidence="3" type="ORF">SAMN02745912_03038</name>
</gene>
<accession>A0A1M6RPI9</accession>
<dbReference type="RefSeq" id="WP_073151894.1">
    <property type="nucleotide sequence ID" value="NZ_FRAG01000049.1"/>
</dbReference>
<keyword evidence="1" id="KW-0472">Membrane</keyword>
<dbReference type="STRING" id="1121301.SAMN02745912_03038"/>
<sequence>MNIKKIVLWLFVIAVVSLSISIMLFINSGITLDDFKDSNTNINIDMNKNFSLNDFANMQNDIELKGKFKETINDERIFDAADIQIINVNTVSSDIELFSEDRDDIRIHFEGSIASSKEIILPELITENENGSLLIDIKHKSKMNIGYYTSNIRVHVYIPKTYSKDIIIKTTSGEIYLDYIDNIRNASLKSVSGDIKAECLYTEKTMLESTSGSVKIEDFKGELKCITTSGDIKINVNSLTDNIFCKSISGDTKIQLPEKSEFYLEAKSVSGDVGCEFPIIMEGKLSDNKINGKIGNGKNKINVSTVSGDIKITN</sequence>
<reference evidence="3 4" key="1">
    <citation type="submission" date="2016-11" db="EMBL/GenBank/DDBJ databases">
        <authorList>
            <person name="Jaros S."/>
            <person name="Januszkiewicz K."/>
            <person name="Wedrychowicz H."/>
        </authorList>
    </citation>
    <scope>NUCLEOTIDE SEQUENCE [LARGE SCALE GENOMIC DNA]</scope>
    <source>
        <strain evidence="3 4">DSM 15212</strain>
    </source>
</reference>
<dbReference type="Pfam" id="PF13349">
    <property type="entry name" value="DUF4097"/>
    <property type="match status" value="2"/>
</dbReference>
<protein>
    <submittedName>
        <fullName evidence="3">Lia operon protein LiaG</fullName>
    </submittedName>
</protein>
<evidence type="ECO:0000256" key="1">
    <source>
        <dbReference type="SAM" id="Phobius"/>
    </source>
</evidence>
<evidence type="ECO:0000259" key="2">
    <source>
        <dbReference type="Pfam" id="PF13349"/>
    </source>
</evidence>
<dbReference type="Proteomes" id="UP000184465">
    <property type="component" value="Unassembled WGS sequence"/>
</dbReference>
<feature type="domain" description="DUF4097" evidence="2">
    <location>
        <begin position="84"/>
        <end position="178"/>
    </location>
</feature>
<name>A0A1M6RPI9_PARC5</name>
<evidence type="ECO:0000313" key="3">
    <source>
        <dbReference type="EMBL" id="SHK34431.1"/>
    </source>
</evidence>
<organism evidence="3 4">
    <name type="scientific">Paramaledivibacter caminithermalis (strain DSM 15212 / CIP 107654 / DViRD3)</name>
    <name type="common">Clostridium caminithermale</name>
    <dbReference type="NCBI Taxonomy" id="1121301"/>
    <lineage>
        <taxon>Bacteria</taxon>
        <taxon>Bacillati</taxon>
        <taxon>Bacillota</taxon>
        <taxon>Clostridia</taxon>
        <taxon>Peptostreptococcales</taxon>
        <taxon>Caminicellaceae</taxon>
        <taxon>Paramaledivibacter</taxon>
    </lineage>
</organism>
<evidence type="ECO:0000313" key="4">
    <source>
        <dbReference type="Proteomes" id="UP000184465"/>
    </source>
</evidence>
<feature type="transmembrane region" description="Helical" evidence="1">
    <location>
        <begin position="6"/>
        <end position="26"/>
    </location>
</feature>
<feature type="domain" description="DUF4097" evidence="2">
    <location>
        <begin position="183"/>
        <end position="313"/>
    </location>
</feature>
<dbReference type="OrthoDB" id="2064627at2"/>